<dbReference type="NCBIfam" id="TIGR00630">
    <property type="entry name" value="uvra"/>
    <property type="match status" value="1"/>
</dbReference>
<dbReference type="NCBIfam" id="NF001503">
    <property type="entry name" value="PRK00349.1"/>
    <property type="match status" value="1"/>
</dbReference>
<name>A0A7G9W6X8_ALKCA</name>
<evidence type="ECO:0000256" key="2">
    <source>
        <dbReference type="ARBA" id="ARBA00022490"/>
    </source>
</evidence>
<keyword evidence="11 17" id="KW-0267">Excision nuclease</keyword>
<keyword evidence="5 17" id="KW-0547">Nucleotide-binding</keyword>
<protein>
    <recommendedName>
        <fullName evidence="15 17">UvrABC system protein A</fullName>
        <shortName evidence="17">UvrA protein</shortName>
    </recommendedName>
    <alternativeName>
        <fullName evidence="16 17">Excinuclease ABC subunit A</fullName>
    </alternativeName>
</protein>
<dbReference type="FunFam" id="1.20.1580.10:FF:000002">
    <property type="entry name" value="UvrABC system protein A"/>
    <property type="match status" value="1"/>
</dbReference>
<dbReference type="InterPro" id="IPR017871">
    <property type="entry name" value="ABC_transporter-like_CS"/>
</dbReference>
<accession>A0A7G9W6X8</accession>
<feature type="domain" description="ABC transporter" evidence="18">
    <location>
        <begin position="363"/>
        <end position="591"/>
    </location>
</feature>
<evidence type="ECO:0000256" key="3">
    <source>
        <dbReference type="ARBA" id="ARBA00022723"/>
    </source>
</evidence>
<dbReference type="AlphaFoldDB" id="A0A7G9W6X8"/>
<keyword evidence="6 17" id="KW-0227">DNA damage</keyword>
<dbReference type="GO" id="GO:0005524">
    <property type="term" value="F:ATP binding"/>
    <property type="evidence" value="ECO:0007669"/>
    <property type="project" value="UniProtKB-UniRule"/>
</dbReference>
<dbReference type="Gene3D" id="3.30.1490.20">
    <property type="entry name" value="ATP-grasp fold, A domain"/>
    <property type="match status" value="1"/>
</dbReference>
<keyword evidence="7 17" id="KW-0228">DNA excision</keyword>
<comment type="subunit">
    <text evidence="17">Forms a heterotetramer with UvrB during the search for lesions.</text>
</comment>
<keyword evidence="12 17" id="KW-0238">DNA-binding</keyword>
<dbReference type="InterPro" id="IPR027417">
    <property type="entry name" value="P-loop_NTPase"/>
</dbReference>
<comment type="subcellular location">
    <subcellularLocation>
        <location evidence="1 17">Cytoplasm</location>
    </subcellularLocation>
</comment>
<dbReference type="GO" id="GO:0009381">
    <property type="term" value="F:excinuclease ABC activity"/>
    <property type="evidence" value="ECO:0007669"/>
    <property type="project" value="UniProtKB-UniRule"/>
</dbReference>
<dbReference type="GO" id="GO:0005737">
    <property type="term" value="C:cytoplasm"/>
    <property type="evidence" value="ECO:0007669"/>
    <property type="project" value="UniProtKB-SubCell"/>
</dbReference>
<evidence type="ECO:0000256" key="13">
    <source>
        <dbReference type="ARBA" id="ARBA00023204"/>
    </source>
</evidence>
<dbReference type="InterPro" id="IPR041102">
    <property type="entry name" value="UvrA_inter"/>
</dbReference>
<keyword evidence="20" id="KW-1185">Reference proteome</keyword>
<dbReference type="PANTHER" id="PTHR43152:SF3">
    <property type="entry name" value="UVRABC SYSTEM PROTEIN A"/>
    <property type="match status" value="1"/>
</dbReference>
<dbReference type="InterPro" id="IPR004602">
    <property type="entry name" value="UvrA"/>
</dbReference>
<dbReference type="GO" id="GO:0009380">
    <property type="term" value="C:excinuclease repair complex"/>
    <property type="evidence" value="ECO:0007669"/>
    <property type="project" value="InterPro"/>
</dbReference>
<proteinExistence type="inferred from homology"/>
<gene>
    <name evidence="17 19" type="primary">uvrA</name>
    <name evidence="19" type="ORF">HYG86_06470</name>
</gene>
<evidence type="ECO:0000256" key="7">
    <source>
        <dbReference type="ARBA" id="ARBA00022769"/>
    </source>
</evidence>
<keyword evidence="8 17" id="KW-0863">Zinc-finger</keyword>
<dbReference type="SMART" id="SM00382">
    <property type="entry name" value="AAA"/>
    <property type="match status" value="1"/>
</dbReference>
<dbReference type="Pfam" id="PF17760">
    <property type="entry name" value="UvrA_inter"/>
    <property type="match status" value="1"/>
</dbReference>
<dbReference type="GO" id="GO:0008270">
    <property type="term" value="F:zinc ion binding"/>
    <property type="evidence" value="ECO:0007669"/>
    <property type="project" value="UniProtKB-UniRule"/>
</dbReference>
<dbReference type="InterPro" id="IPR013815">
    <property type="entry name" value="ATP_grasp_subdomain_1"/>
</dbReference>
<evidence type="ECO:0000256" key="14">
    <source>
        <dbReference type="ARBA" id="ARBA00038000"/>
    </source>
</evidence>
<dbReference type="EMBL" id="CP058559">
    <property type="protein sequence ID" value="QNO14440.1"/>
    <property type="molecule type" value="Genomic_DNA"/>
</dbReference>
<evidence type="ECO:0000256" key="5">
    <source>
        <dbReference type="ARBA" id="ARBA00022741"/>
    </source>
</evidence>
<evidence type="ECO:0000256" key="8">
    <source>
        <dbReference type="ARBA" id="ARBA00022771"/>
    </source>
</evidence>
<evidence type="ECO:0000256" key="9">
    <source>
        <dbReference type="ARBA" id="ARBA00022833"/>
    </source>
</evidence>
<evidence type="ECO:0000256" key="1">
    <source>
        <dbReference type="ARBA" id="ARBA00004496"/>
    </source>
</evidence>
<keyword evidence="4 17" id="KW-0677">Repeat</keyword>
<dbReference type="GO" id="GO:0003677">
    <property type="term" value="F:DNA binding"/>
    <property type="evidence" value="ECO:0007669"/>
    <property type="project" value="UniProtKB-UniRule"/>
</dbReference>
<keyword evidence="17" id="KW-0742">SOS response</keyword>
<dbReference type="Proteomes" id="UP000516160">
    <property type="component" value="Chromosome"/>
</dbReference>
<dbReference type="PROSITE" id="PS00211">
    <property type="entry name" value="ABC_TRANSPORTER_1"/>
    <property type="match status" value="2"/>
</dbReference>
<dbReference type="Gene3D" id="1.10.8.280">
    <property type="entry name" value="ABC transporter ATPase domain-like"/>
    <property type="match status" value="1"/>
</dbReference>
<feature type="domain" description="ABC transporter" evidence="18">
    <location>
        <begin position="596"/>
        <end position="933"/>
    </location>
</feature>
<evidence type="ECO:0000256" key="17">
    <source>
        <dbReference type="HAMAP-Rule" id="MF_00205"/>
    </source>
</evidence>
<dbReference type="Gene3D" id="1.20.1580.10">
    <property type="entry name" value="ABC transporter ATPase like domain"/>
    <property type="match status" value="2"/>
</dbReference>
<dbReference type="GO" id="GO:0016887">
    <property type="term" value="F:ATP hydrolysis activity"/>
    <property type="evidence" value="ECO:0007669"/>
    <property type="project" value="InterPro"/>
</dbReference>
<dbReference type="SUPFAM" id="SSF52540">
    <property type="entry name" value="P-loop containing nucleoside triphosphate hydrolases"/>
    <property type="match status" value="2"/>
</dbReference>
<feature type="zinc finger region" description="C4-type" evidence="17">
    <location>
        <begin position="736"/>
        <end position="762"/>
    </location>
</feature>
<dbReference type="HAMAP" id="MF_00205">
    <property type="entry name" value="UvrA"/>
    <property type="match status" value="1"/>
</dbReference>
<reference evidence="19 20" key="1">
    <citation type="submission" date="2020-07" db="EMBL/GenBank/DDBJ databases">
        <title>Alkalicella. sp. LB2 genome.</title>
        <authorList>
            <person name="Postec A."/>
            <person name="Quemeneur M."/>
        </authorList>
    </citation>
    <scope>NUCLEOTIDE SEQUENCE [LARGE SCALE GENOMIC DNA]</scope>
    <source>
        <strain evidence="19 20">LB2</strain>
    </source>
</reference>
<keyword evidence="10 17" id="KW-0067">ATP-binding</keyword>
<evidence type="ECO:0000256" key="6">
    <source>
        <dbReference type="ARBA" id="ARBA00022763"/>
    </source>
</evidence>
<evidence type="ECO:0000256" key="11">
    <source>
        <dbReference type="ARBA" id="ARBA00022881"/>
    </source>
</evidence>
<dbReference type="Pfam" id="PF17755">
    <property type="entry name" value="UvrA_DNA-bind"/>
    <property type="match status" value="1"/>
</dbReference>
<evidence type="ECO:0000313" key="19">
    <source>
        <dbReference type="EMBL" id="QNO14440.1"/>
    </source>
</evidence>
<dbReference type="CDD" id="cd03270">
    <property type="entry name" value="ABC_UvrA_I"/>
    <property type="match status" value="1"/>
</dbReference>
<keyword evidence="9 17" id="KW-0862">Zinc</keyword>
<feature type="binding site" evidence="17">
    <location>
        <begin position="31"/>
        <end position="38"/>
    </location>
    <ligand>
        <name>ATP</name>
        <dbReference type="ChEBI" id="CHEBI:30616"/>
    </ligand>
</feature>
<dbReference type="Gene3D" id="3.40.50.300">
    <property type="entry name" value="P-loop containing nucleotide triphosphate hydrolases"/>
    <property type="match status" value="2"/>
</dbReference>
<keyword evidence="19" id="KW-0378">Hydrolase</keyword>
<evidence type="ECO:0000256" key="12">
    <source>
        <dbReference type="ARBA" id="ARBA00023125"/>
    </source>
</evidence>
<dbReference type="GO" id="GO:0006289">
    <property type="term" value="P:nucleotide-excision repair"/>
    <property type="evidence" value="ECO:0007669"/>
    <property type="project" value="UniProtKB-UniRule"/>
</dbReference>
<comment type="similarity">
    <text evidence="14 17">Belongs to the ABC transporter superfamily. UvrA family.</text>
</comment>
<feature type="zinc finger region" description="C4-type" evidence="17">
    <location>
        <begin position="250"/>
        <end position="277"/>
    </location>
</feature>
<dbReference type="InterPro" id="IPR003439">
    <property type="entry name" value="ABC_transporter-like_ATP-bd"/>
</dbReference>
<evidence type="ECO:0000256" key="10">
    <source>
        <dbReference type="ARBA" id="ARBA00022840"/>
    </source>
</evidence>
<keyword evidence="13 17" id="KW-0234">DNA repair</keyword>
<evidence type="ECO:0000256" key="15">
    <source>
        <dbReference type="ARBA" id="ARBA00039316"/>
    </source>
</evidence>
<evidence type="ECO:0000256" key="4">
    <source>
        <dbReference type="ARBA" id="ARBA00022737"/>
    </source>
</evidence>
<dbReference type="CDD" id="cd03271">
    <property type="entry name" value="ABC_UvrA_II"/>
    <property type="match status" value="1"/>
</dbReference>
<comment type="function">
    <text evidence="17">The UvrABC repair system catalyzes the recognition and processing of DNA lesions. UvrA is an ATPase and a DNA-binding protein. A damage recognition complex composed of 2 UvrA and 2 UvrB subunits scans DNA for abnormalities. When the presence of a lesion has been verified by UvrB, the UvrA molecules dissociate.</text>
</comment>
<evidence type="ECO:0000313" key="20">
    <source>
        <dbReference type="Proteomes" id="UP000516160"/>
    </source>
</evidence>
<dbReference type="PROSITE" id="PS50893">
    <property type="entry name" value="ABC_TRANSPORTER_2"/>
    <property type="match status" value="2"/>
</dbReference>
<dbReference type="RefSeq" id="WP_213168133.1">
    <property type="nucleotide sequence ID" value="NZ_CP058559.1"/>
</dbReference>
<dbReference type="KEGG" id="acae:HYG86_06470"/>
<dbReference type="PANTHER" id="PTHR43152">
    <property type="entry name" value="UVRABC SYSTEM PROTEIN A"/>
    <property type="match status" value="1"/>
</dbReference>
<sequence length="938" mass="104303">MKNIVVKGARENNLKNVDITIPRDKIVVFTGLSGSGKSSLAFETIYAEGQRRYVESLSAYARQFLGQMEKPDVDSIEGLSPAISIDQKTTSKNPRSTVGTVTEIYDYLRLLYARVGQPFCPTCKKPIQQQTVSQMVDKIMELPERTKIQVLSPVIRGRKGEHIKVLEGLRKSGFVRVKIDDHLYELSEEIKLEKNKKHTIEVVVDRLVVKDGIQNRLADSLELALTHAEGIALVEIIDGEIITFSQNFACIECGFSFEEISPRMFSFNNPYGACDECAGLGSHLEPDPDLIIPDPTLTIAEGALVPWSKSSSNYYTSMLNAVAQEFDISTITPVKDLPKEHYKMLLYGVPDKKFKIDYVNSQGEYQELNAGFRGLVNWIKLRYNETSSDYIRNDLENYMSSFTCRKCKGARLKPESLSVLVGDINISQLTAKSVTEVKEKLASVEFTEKEMMIARMILKEINERLGFLIDVGLDYLTLDRAAGTLSGGEAQRIRLATQIGSSLMGVLYILDEPSIGLHQRDNERLLTTLKKLRDLGNTLIVVEHDEDTMKVADCIVDIGPYAGEHGGEVVAVGTMEEIMAEPRSITGQYLSGKKQIEIPDKRRETNGKWIEIVGANENNLRNVDVKIPLGVFTCVTGVSGSGKSTLINEILHKSLAQKLHNAKAKPGSHKEILGLEHIEKVIDIDQSPIGRTPRSNPATYTGVFDYIRDLFSTTNDAQARGYKAGRFSFNVKGGRCEACRGDGIIKIEMHFLPDVYVPCEICKGARYNRETLEIKYKGKTISDILNMSVKEGVEFFKNIPRIKRKLDTLFDVGLGYIKLGQPATTLSGGEAQRVKLATELSRRSNGKTLYILDEPTTGLHIADIDKLLQVLARLTDEGDSVLVIEHNLDVIKTADHIIDLGPEGGHRGGTIIAQGTPEEIVKVKKSYTGKFLKPYLKA</sequence>
<organism evidence="19 20">
    <name type="scientific">Alkalicella caledoniensis</name>
    <dbReference type="NCBI Taxonomy" id="2731377"/>
    <lineage>
        <taxon>Bacteria</taxon>
        <taxon>Bacillati</taxon>
        <taxon>Bacillota</taxon>
        <taxon>Clostridia</taxon>
        <taxon>Eubacteriales</taxon>
        <taxon>Proteinivoracaceae</taxon>
        <taxon>Alkalicella</taxon>
    </lineage>
</organism>
<keyword evidence="2 17" id="KW-0963">Cytoplasm</keyword>
<keyword evidence="3 17" id="KW-0479">Metal-binding</keyword>
<feature type="binding site" evidence="17">
    <location>
        <begin position="637"/>
        <end position="644"/>
    </location>
    <ligand>
        <name>ATP</name>
        <dbReference type="ChEBI" id="CHEBI:30616"/>
    </ligand>
</feature>
<evidence type="ECO:0000259" key="18">
    <source>
        <dbReference type="PROSITE" id="PS50893"/>
    </source>
</evidence>
<dbReference type="GO" id="GO:0009432">
    <property type="term" value="P:SOS response"/>
    <property type="evidence" value="ECO:0007669"/>
    <property type="project" value="UniProtKB-UniRule"/>
</dbReference>
<dbReference type="InterPro" id="IPR041552">
    <property type="entry name" value="UvrA_DNA-bd"/>
</dbReference>
<dbReference type="InterPro" id="IPR003593">
    <property type="entry name" value="AAA+_ATPase"/>
</dbReference>
<evidence type="ECO:0000256" key="16">
    <source>
        <dbReference type="ARBA" id="ARBA00042156"/>
    </source>
</evidence>